<dbReference type="RefSeq" id="WP_198766665.1">
    <property type="nucleotide sequence ID" value="NZ_JAEACF010000001.1"/>
</dbReference>
<evidence type="ECO:0008006" key="4">
    <source>
        <dbReference type="Google" id="ProtNLM"/>
    </source>
</evidence>
<sequence>MTTKLMTHDHRNIHSDIYKMKPGPVAVRVIPAMKYVSQEMTTSYRMDWAGRPEPIDEQWIVWKVVNQLKYLTKNKLSYKFTLMPHEILWHEKNVSRSITTQMMQVPDCITKELFEEACFHVEKRLGKKFPTLQLISNESLTCVQKLHRGHYRNSIETLEEIMNFAEEESLSLKSSYKEIYLTPAMMCHKPETWKTVVSVEINKRKPGVRNE</sequence>
<evidence type="ECO:0000313" key="3">
    <source>
        <dbReference type="Proteomes" id="UP001549097"/>
    </source>
</evidence>
<dbReference type="Gene3D" id="3.20.80.10">
    <property type="entry name" value="Regulatory factor, effector binding domain"/>
    <property type="match status" value="1"/>
</dbReference>
<dbReference type="InterPro" id="IPR011256">
    <property type="entry name" value="Reg_factor_effector_dom_sf"/>
</dbReference>
<keyword evidence="1" id="KW-0175">Coiled coil</keyword>
<dbReference type="Proteomes" id="UP001549097">
    <property type="component" value="Unassembled WGS sequence"/>
</dbReference>
<name>A0ABV2LNT5_9BACL</name>
<feature type="coiled-coil region" evidence="1">
    <location>
        <begin position="148"/>
        <end position="175"/>
    </location>
</feature>
<organism evidence="2 3">
    <name type="scientific">Fictibacillus halophilus</name>
    <dbReference type="NCBI Taxonomy" id="1610490"/>
    <lineage>
        <taxon>Bacteria</taxon>
        <taxon>Bacillati</taxon>
        <taxon>Bacillota</taxon>
        <taxon>Bacilli</taxon>
        <taxon>Bacillales</taxon>
        <taxon>Fictibacillaceae</taxon>
        <taxon>Fictibacillus</taxon>
    </lineage>
</organism>
<evidence type="ECO:0000256" key="1">
    <source>
        <dbReference type="SAM" id="Coils"/>
    </source>
</evidence>
<evidence type="ECO:0000313" key="2">
    <source>
        <dbReference type="EMBL" id="MET3729217.1"/>
    </source>
</evidence>
<comment type="caution">
    <text evidence="2">The sequence shown here is derived from an EMBL/GenBank/DDBJ whole genome shotgun (WGS) entry which is preliminary data.</text>
</comment>
<keyword evidence="3" id="KW-1185">Reference proteome</keyword>
<protein>
    <recommendedName>
        <fullName evidence="4">GyrI-like small molecule binding domain-containing protein</fullName>
    </recommendedName>
</protein>
<dbReference type="EMBL" id="JBEPMP010000001">
    <property type="protein sequence ID" value="MET3729217.1"/>
    <property type="molecule type" value="Genomic_DNA"/>
</dbReference>
<proteinExistence type="predicted"/>
<gene>
    <name evidence="2" type="ORF">ABID52_002798</name>
</gene>
<reference evidence="2 3" key="1">
    <citation type="submission" date="2024-06" db="EMBL/GenBank/DDBJ databases">
        <title>Genomic Encyclopedia of Type Strains, Phase IV (KMG-IV): sequencing the most valuable type-strain genomes for metagenomic binning, comparative biology and taxonomic classification.</title>
        <authorList>
            <person name="Goeker M."/>
        </authorList>
    </citation>
    <scope>NUCLEOTIDE SEQUENCE [LARGE SCALE GENOMIC DNA]</scope>
    <source>
        <strain evidence="2 3">DSM 100124</strain>
    </source>
</reference>
<accession>A0ABV2LNT5</accession>